<sequence length="94" mass="10266">MLTFLGGDRLASRGEIQKLMLYCHGQEQIHIEDVIAAIGDASSISVDETVDAILSGNINDLDSSFNRIISSKTPVFLILRSRSNPASTARFNEI</sequence>
<organism evidence="1 2">
    <name type="scientific">Psychrosphaera aquimarina</name>
    <dbReference type="NCBI Taxonomy" id="2044854"/>
    <lineage>
        <taxon>Bacteria</taxon>
        <taxon>Pseudomonadati</taxon>
        <taxon>Pseudomonadota</taxon>
        <taxon>Gammaproteobacteria</taxon>
        <taxon>Alteromonadales</taxon>
        <taxon>Pseudoalteromonadaceae</taxon>
        <taxon>Psychrosphaera</taxon>
    </lineage>
</organism>
<accession>A0ABU3QYY6</accession>
<evidence type="ECO:0000313" key="2">
    <source>
        <dbReference type="Proteomes" id="UP001257914"/>
    </source>
</evidence>
<dbReference type="EMBL" id="JAWCUA010000006">
    <property type="protein sequence ID" value="MDU0112671.1"/>
    <property type="molecule type" value="Genomic_DNA"/>
</dbReference>
<evidence type="ECO:0000313" key="1">
    <source>
        <dbReference type="EMBL" id="MDU0112671.1"/>
    </source>
</evidence>
<dbReference type="Proteomes" id="UP001257914">
    <property type="component" value="Unassembled WGS sequence"/>
</dbReference>
<comment type="caution">
    <text evidence="1">The sequence shown here is derived from an EMBL/GenBank/DDBJ whole genome shotgun (WGS) entry which is preliminary data.</text>
</comment>
<keyword evidence="2" id="KW-1185">Reference proteome</keyword>
<dbReference type="RefSeq" id="WP_315946385.1">
    <property type="nucleotide sequence ID" value="NZ_JAWCUA010000006.1"/>
</dbReference>
<protein>
    <submittedName>
        <fullName evidence="1">Uncharacterized protein</fullName>
    </submittedName>
</protein>
<name>A0ABU3QYY6_9GAMM</name>
<reference evidence="1 2" key="1">
    <citation type="submission" date="2023-10" db="EMBL/GenBank/DDBJ databases">
        <title>Psychrosphaera aquimaarina strain SW33 isolated from seawater.</title>
        <authorList>
            <person name="Bayburt H."/>
            <person name="Kim J.M."/>
            <person name="Choi B.J."/>
            <person name="Jeon C.O."/>
        </authorList>
    </citation>
    <scope>NUCLEOTIDE SEQUENCE [LARGE SCALE GENOMIC DNA]</scope>
    <source>
        <strain evidence="1 2">KCTC 52743</strain>
    </source>
</reference>
<dbReference type="Gene3D" id="1.10.8.60">
    <property type="match status" value="1"/>
</dbReference>
<proteinExistence type="predicted"/>
<gene>
    <name evidence="1" type="ORF">RT723_06565</name>
</gene>